<comment type="caution">
    <text evidence="1">The sequence shown here is derived from an EMBL/GenBank/DDBJ whole genome shotgun (WGS) entry which is preliminary data.</text>
</comment>
<accession>A0A1J4MVQ1</accession>
<evidence type="ECO:0000313" key="2">
    <source>
        <dbReference type="Proteomes" id="UP000186804"/>
    </source>
</evidence>
<gene>
    <name evidence="1" type="ORF">cand_033460</name>
</gene>
<reference evidence="1 2" key="1">
    <citation type="submission" date="2016-10" db="EMBL/GenBank/DDBJ databases">
        <title>Reductive evolution of mitochondrial metabolism and differential evolution of invasion-related proteins in Cryptosporidium.</title>
        <authorList>
            <person name="Liu S."/>
            <person name="Roellig D.M."/>
            <person name="Guo Y."/>
            <person name="Li N."/>
            <person name="Frace M.A."/>
            <person name="Tang K."/>
            <person name="Zhang L."/>
            <person name="Feng Y."/>
            <person name="Xiao L."/>
        </authorList>
    </citation>
    <scope>NUCLEOTIDE SEQUENCE [LARGE SCALE GENOMIC DNA]</scope>
    <source>
        <strain evidence="1">30847</strain>
    </source>
</reference>
<keyword evidence="2" id="KW-1185">Reference proteome</keyword>
<dbReference type="GeneID" id="92367530"/>
<name>A0A1J4MVQ1_9CRYT</name>
<organism evidence="1 2">
    <name type="scientific">Cryptosporidium andersoni</name>
    <dbReference type="NCBI Taxonomy" id="117008"/>
    <lineage>
        <taxon>Eukaryota</taxon>
        <taxon>Sar</taxon>
        <taxon>Alveolata</taxon>
        <taxon>Apicomplexa</taxon>
        <taxon>Conoidasida</taxon>
        <taxon>Coccidia</taxon>
        <taxon>Eucoccidiorida</taxon>
        <taxon>Eimeriorina</taxon>
        <taxon>Cryptosporidiidae</taxon>
        <taxon>Cryptosporidium</taxon>
    </lineage>
</organism>
<sequence length="226" mass="26364">MVIGLSKQDVSEAIVLEQLYGILKDWRICMNCNSNTSTHLDTAKNILICHSCTKSKLSCKRIGSDKISMKQVENLKKNLTKTKNKKYKGFSIINLLRSKTLKKNSYNEDSEFEKYRNNIEECLLSNIFSNKSDKYLTSSSYTYSRDNCGFVSDYDDVTKSANLTYNLRRYQSMQNFGNLNFHGRAYRSEAEIDYPINNDKRRNSSCINFRMNNKNPFSENSWWNDN</sequence>
<dbReference type="OrthoDB" id="10299574at2759"/>
<dbReference type="EMBL" id="LRBS01000002">
    <property type="protein sequence ID" value="OII78288.1"/>
    <property type="molecule type" value="Genomic_DNA"/>
</dbReference>
<proteinExistence type="predicted"/>
<dbReference type="AlphaFoldDB" id="A0A1J4MVQ1"/>
<protein>
    <submittedName>
        <fullName evidence="1">Uncharacterized protein</fullName>
    </submittedName>
</protein>
<dbReference type="VEuPathDB" id="CryptoDB:cand_033460"/>
<evidence type="ECO:0000313" key="1">
    <source>
        <dbReference type="EMBL" id="OII78288.1"/>
    </source>
</evidence>
<dbReference type="RefSeq" id="XP_067070134.1">
    <property type="nucleotide sequence ID" value="XM_067213572.1"/>
</dbReference>
<dbReference type="Proteomes" id="UP000186804">
    <property type="component" value="Unassembled WGS sequence"/>
</dbReference>